<evidence type="ECO:0000256" key="1">
    <source>
        <dbReference type="SAM" id="MobiDB-lite"/>
    </source>
</evidence>
<evidence type="ECO:0000313" key="4">
    <source>
        <dbReference type="Proteomes" id="UP001058290"/>
    </source>
</evidence>
<gene>
    <name evidence="3" type="ORF">N4T19_07630</name>
</gene>
<reference evidence="3" key="1">
    <citation type="submission" date="2022-09" db="EMBL/GenBank/DDBJ databases">
        <title>Bacterial diversity in gut of crayfish and pufferfish.</title>
        <authorList>
            <person name="Huang Y."/>
        </authorList>
    </citation>
    <scope>NUCLEOTIDE SEQUENCE</scope>
    <source>
        <strain evidence="3">PR12</strain>
    </source>
</reference>
<feature type="compositionally biased region" description="Low complexity" evidence="1">
    <location>
        <begin position="299"/>
        <end position="308"/>
    </location>
</feature>
<dbReference type="EMBL" id="CP104377">
    <property type="protein sequence ID" value="UXC19965.1"/>
    <property type="molecule type" value="Genomic_DNA"/>
</dbReference>
<sequence>MSWLVISASEVGTSHTATAAPCQDSCGGGVETLHSREPEPLLWLFVADGAGSASMGGEGADLAIGEGIRFVTEKLARKEFGLGDTFACDLVREVRRKLHIEAEKQDRPVRDYACTFLGIVSTKTGTIAFQVGDGGIVLDTGAGLELALIPAQGEYANQTYFVTDEDAINRLQSKAYPDRALRVAAFTDGIQRLALNMATNKPQESFFTPFFAGMSKASFAHEDQLAALLQQFLASDHVNARTDDDKTLALAYWKGQWPETKLVTSLDTPPEPSEIETGQGASGSKGHVDDGLDKELPCSAQSNSSSDSPAEGNHAA</sequence>
<feature type="region of interest" description="Disordered" evidence="1">
    <location>
        <begin position="263"/>
        <end position="316"/>
    </location>
</feature>
<evidence type="ECO:0000313" key="3">
    <source>
        <dbReference type="EMBL" id="UXC19965.1"/>
    </source>
</evidence>
<keyword evidence="4" id="KW-1185">Reference proteome</keyword>
<dbReference type="Proteomes" id="UP001058290">
    <property type="component" value="Chromosome"/>
</dbReference>
<dbReference type="RefSeq" id="WP_260719797.1">
    <property type="nucleotide sequence ID" value="NZ_CP104377.1"/>
</dbReference>
<protein>
    <submittedName>
        <fullName evidence="3">Protein phosphatase 2C domain-containing protein</fullName>
    </submittedName>
</protein>
<feature type="compositionally biased region" description="Basic and acidic residues" evidence="1">
    <location>
        <begin position="286"/>
        <end position="296"/>
    </location>
</feature>
<organism evidence="3 4">
    <name type="scientific">Comamonas squillarum</name>
    <dbReference type="NCBI Taxonomy" id="2977320"/>
    <lineage>
        <taxon>Bacteria</taxon>
        <taxon>Pseudomonadati</taxon>
        <taxon>Pseudomonadota</taxon>
        <taxon>Betaproteobacteria</taxon>
        <taxon>Burkholderiales</taxon>
        <taxon>Comamonadaceae</taxon>
        <taxon>Comamonas</taxon>
    </lineage>
</organism>
<name>A0ABY6A4T0_9BURK</name>
<feature type="domain" description="PPM-type phosphatase" evidence="2">
    <location>
        <begin position="11"/>
        <end position="229"/>
    </location>
</feature>
<dbReference type="InterPro" id="IPR001932">
    <property type="entry name" value="PPM-type_phosphatase-like_dom"/>
</dbReference>
<dbReference type="Pfam" id="PF13672">
    <property type="entry name" value="PP2C_2"/>
    <property type="match status" value="1"/>
</dbReference>
<proteinExistence type="predicted"/>
<accession>A0ABY6A4T0</accession>
<evidence type="ECO:0000259" key="2">
    <source>
        <dbReference type="Pfam" id="PF13672"/>
    </source>
</evidence>